<keyword evidence="3" id="KW-0325">Glycoprotein</keyword>
<reference evidence="6" key="1">
    <citation type="submission" date="2021-02" db="EMBL/GenBank/DDBJ databases">
        <authorList>
            <person name="Nowell W R."/>
        </authorList>
    </citation>
    <scope>NUCLEOTIDE SEQUENCE</scope>
</reference>
<comment type="caution">
    <text evidence="6">The sequence shown here is derived from an EMBL/GenBank/DDBJ whole genome shotgun (WGS) entry which is preliminary data.</text>
</comment>
<keyword evidence="1" id="KW-0732">Signal</keyword>
<keyword evidence="5" id="KW-0175">Coiled coil</keyword>
<dbReference type="PANTHER" id="PTHR10680:SF14">
    <property type="entry name" value="PEPTIDYL-GLYCINE ALPHA-AMIDATING MONOOXYGENASE"/>
    <property type="match status" value="1"/>
</dbReference>
<accession>A0A815I7T6</accession>
<dbReference type="PROSITE" id="PS51125">
    <property type="entry name" value="NHL"/>
    <property type="match status" value="1"/>
</dbReference>
<sequence length="327" mass="37965">MAMANKTQCFTCHRENNTFTCEGCSKRFCAIHLPEHLQRLNEELHHIIDDYNEFKERINEQKQNSQNHSLIEQIDQWEKISIEKVKQKAQNWRETVIESSQTFINNIEMKFNDLNIQIQQLQKETDFNEVNLNYLRNQLRKITEELNSSSNISIQQDSKAFINEISIISLKKVNSKFNKWEQNAITVAGGNGKGNKLNELNALSFIFVDDDQSVYVSDQENHRVMKWRKDAKEGTIVAGGNRTRLSYAQGVIVDHLGQIYVADYLNHRVMRWCEGKEEGEIVVGGNGEGNQSDQLHYPRGICFDDEGNLYVVDSENNRIQKFKIICE</sequence>
<dbReference type="CDD" id="cd05819">
    <property type="entry name" value="NHL"/>
    <property type="match status" value="1"/>
</dbReference>
<dbReference type="GO" id="GO:0005576">
    <property type="term" value="C:extracellular region"/>
    <property type="evidence" value="ECO:0007669"/>
    <property type="project" value="TreeGrafter"/>
</dbReference>
<gene>
    <name evidence="6" type="ORF">VCS650_LOCUS34333</name>
</gene>
<evidence type="ECO:0000313" key="6">
    <source>
        <dbReference type="EMBL" id="CAF1361440.1"/>
    </source>
</evidence>
<evidence type="ECO:0000256" key="3">
    <source>
        <dbReference type="ARBA" id="ARBA00023180"/>
    </source>
</evidence>
<dbReference type="EMBL" id="CAJNON010000715">
    <property type="protein sequence ID" value="CAF1361440.1"/>
    <property type="molecule type" value="Genomic_DNA"/>
</dbReference>
<keyword evidence="2" id="KW-0677">Repeat</keyword>
<dbReference type="Gene3D" id="2.120.10.30">
    <property type="entry name" value="TolB, C-terminal domain"/>
    <property type="match status" value="1"/>
</dbReference>
<feature type="repeat" description="NHL" evidence="4">
    <location>
        <begin position="294"/>
        <end position="325"/>
    </location>
</feature>
<dbReference type="Proteomes" id="UP000663891">
    <property type="component" value="Unassembled WGS sequence"/>
</dbReference>
<dbReference type="SUPFAM" id="SSF101898">
    <property type="entry name" value="NHL repeat"/>
    <property type="match status" value="1"/>
</dbReference>
<organism evidence="6 7">
    <name type="scientific">Adineta steineri</name>
    <dbReference type="NCBI Taxonomy" id="433720"/>
    <lineage>
        <taxon>Eukaryota</taxon>
        <taxon>Metazoa</taxon>
        <taxon>Spiralia</taxon>
        <taxon>Gnathifera</taxon>
        <taxon>Rotifera</taxon>
        <taxon>Eurotatoria</taxon>
        <taxon>Bdelloidea</taxon>
        <taxon>Adinetida</taxon>
        <taxon>Adinetidae</taxon>
        <taxon>Adineta</taxon>
    </lineage>
</organism>
<evidence type="ECO:0000256" key="4">
    <source>
        <dbReference type="PROSITE-ProRule" id="PRU00504"/>
    </source>
</evidence>
<dbReference type="InterPro" id="IPR011042">
    <property type="entry name" value="6-blade_b-propeller_TolB-like"/>
</dbReference>
<dbReference type="PANTHER" id="PTHR10680">
    <property type="entry name" value="PEPTIDYL-GLYCINE ALPHA-AMIDATING MONOOXYGENASE"/>
    <property type="match status" value="1"/>
</dbReference>
<evidence type="ECO:0000256" key="1">
    <source>
        <dbReference type="ARBA" id="ARBA00022729"/>
    </source>
</evidence>
<dbReference type="AlphaFoldDB" id="A0A815I7T6"/>
<evidence type="ECO:0000256" key="5">
    <source>
        <dbReference type="SAM" id="Coils"/>
    </source>
</evidence>
<name>A0A815I7T6_9BILA</name>
<evidence type="ECO:0000256" key="2">
    <source>
        <dbReference type="ARBA" id="ARBA00022737"/>
    </source>
</evidence>
<dbReference type="InterPro" id="IPR001258">
    <property type="entry name" value="NHL_repeat"/>
</dbReference>
<proteinExistence type="predicted"/>
<dbReference type="OrthoDB" id="10063731at2759"/>
<evidence type="ECO:0000313" key="7">
    <source>
        <dbReference type="Proteomes" id="UP000663891"/>
    </source>
</evidence>
<protein>
    <submittedName>
        <fullName evidence="6">Uncharacterized protein</fullName>
    </submittedName>
</protein>
<feature type="coiled-coil region" evidence="5">
    <location>
        <begin position="37"/>
        <end position="64"/>
    </location>
</feature>
<dbReference type="Pfam" id="PF01436">
    <property type="entry name" value="NHL"/>
    <property type="match status" value="1"/>
</dbReference>